<dbReference type="InterPro" id="IPR046347">
    <property type="entry name" value="bZIP_sf"/>
</dbReference>
<dbReference type="SUPFAM" id="SSF57959">
    <property type="entry name" value="Leucine zipper domain"/>
    <property type="match status" value="1"/>
</dbReference>
<dbReference type="SMART" id="SM00338">
    <property type="entry name" value="BRLZ"/>
    <property type="match status" value="1"/>
</dbReference>
<dbReference type="PANTHER" id="PTHR40621:SF9">
    <property type="entry name" value="MEAB PROTEIN"/>
    <property type="match status" value="1"/>
</dbReference>
<evidence type="ECO:0000313" key="7">
    <source>
        <dbReference type="Proteomes" id="UP001338125"/>
    </source>
</evidence>
<evidence type="ECO:0000256" key="3">
    <source>
        <dbReference type="SAM" id="Coils"/>
    </source>
</evidence>
<dbReference type="EMBL" id="JAVFKD010000014">
    <property type="protein sequence ID" value="KAK5989926.1"/>
    <property type="molecule type" value="Genomic_DNA"/>
</dbReference>
<name>A0ABR0SDL3_9HYPO</name>
<evidence type="ECO:0000256" key="2">
    <source>
        <dbReference type="ARBA" id="ARBA00023242"/>
    </source>
</evidence>
<keyword evidence="7" id="KW-1185">Reference proteome</keyword>
<comment type="subcellular location">
    <subcellularLocation>
        <location evidence="1">Nucleus</location>
    </subcellularLocation>
</comment>
<dbReference type="Proteomes" id="UP001338125">
    <property type="component" value="Unassembled WGS sequence"/>
</dbReference>
<feature type="region of interest" description="Disordered" evidence="4">
    <location>
        <begin position="1"/>
        <end position="140"/>
    </location>
</feature>
<evidence type="ECO:0000313" key="6">
    <source>
        <dbReference type="EMBL" id="KAK5989926.1"/>
    </source>
</evidence>
<proteinExistence type="predicted"/>
<dbReference type="PANTHER" id="PTHR40621">
    <property type="entry name" value="TRANSCRIPTION FACTOR KAPC-RELATED"/>
    <property type="match status" value="1"/>
</dbReference>
<evidence type="ECO:0000256" key="4">
    <source>
        <dbReference type="SAM" id="MobiDB-lite"/>
    </source>
</evidence>
<feature type="compositionally biased region" description="Low complexity" evidence="4">
    <location>
        <begin position="95"/>
        <end position="104"/>
    </location>
</feature>
<sequence>MASFTTGGSSGGRWNRQDLPRGEGEQLAATTSPVTGTPFCLFDSLGRLPQRGCRLEGPAPLLRYGRQDVHRQQAEHFPRDESEDSTGSTPERDQNPPSTTPNNNASQDNIQQPKRKGGRKPIYATSEERKQRNRQAQAAFRERRTEYIKQLEEAIRAHESNLHSLQAAHRNAAEECLMLRYKNSLLERILLEKGIDVQAELQAKTGSPNLAPSHMPQNLVQPPQLQRTMMHRHHARKSTSSIAPKTEPGTSLPPPLQPHKVAASPKNRPTPSSHSNSPNPTNSAFSPTPSDSLSMRGSMSGLSRQQMTPMSITTSASRQPMMHAGARGGPVGSGASFYPTPSFQNHIEQLEQEYEADMVDDSEIETPSGPGPYPGGFNGEQQPMLLSPASTGPGHQVPTSNSQYPSMTQLLDQNADWDPFGLSASMAFPTQPFQFDQPSMR</sequence>
<reference evidence="6 7" key="1">
    <citation type="submission" date="2024-01" db="EMBL/GenBank/DDBJ databases">
        <title>Complete genome of Cladobotryum mycophilum ATHUM6906.</title>
        <authorList>
            <person name="Christinaki A.C."/>
            <person name="Myridakis A.I."/>
            <person name="Kouvelis V.N."/>
        </authorList>
    </citation>
    <scope>NUCLEOTIDE SEQUENCE [LARGE SCALE GENOMIC DNA]</scope>
    <source>
        <strain evidence="6 7">ATHUM6906</strain>
    </source>
</reference>
<feature type="region of interest" description="Disordered" evidence="4">
    <location>
        <begin position="361"/>
        <end position="405"/>
    </location>
</feature>
<feature type="compositionally biased region" description="Low complexity" evidence="4">
    <location>
        <begin position="267"/>
        <end position="283"/>
    </location>
</feature>
<dbReference type="PROSITE" id="PS00036">
    <property type="entry name" value="BZIP_BASIC"/>
    <property type="match status" value="1"/>
</dbReference>
<feature type="compositionally biased region" description="Basic and acidic residues" evidence="4">
    <location>
        <begin position="15"/>
        <end position="24"/>
    </location>
</feature>
<comment type="caution">
    <text evidence="6">The sequence shown here is derived from an EMBL/GenBank/DDBJ whole genome shotgun (WGS) entry which is preliminary data.</text>
</comment>
<keyword evidence="3" id="KW-0175">Coiled coil</keyword>
<feature type="coiled-coil region" evidence="3">
    <location>
        <begin position="148"/>
        <end position="175"/>
    </location>
</feature>
<dbReference type="InterPro" id="IPR050936">
    <property type="entry name" value="AP-1-like"/>
</dbReference>
<evidence type="ECO:0000259" key="5">
    <source>
        <dbReference type="PROSITE" id="PS00036"/>
    </source>
</evidence>
<dbReference type="Gene3D" id="1.20.5.170">
    <property type="match status" value="1"/>
</dbReference>
<feature type="compositionally biased region" description="Polar residues" evidence="4">
    <location>
        <begin position="305"/>
        <end position="318"/>
    </location>
</feature>
<dbReference type="InterPro" id="IPR004827">
    <property type="entry name" value="bZIP"/>
</dbReference>
<gene>
    <name evidence="6" type="ORF">PT974_08189</name>
</gene>
<organism evidence="6 7">
    <name type="scientific">Cladobotryum mycophilum</name>
    <dbReference type="NCBI Taxonomy" id="491253"/>
    <lineage>
        <taxon>Eukaryota</taxon>
        <taxon>Fungi</taxon>
        <taxon>Dikarya</taxon>
        <taxon>Ascomycota</taxon>
        <taxon>Pezizomycotina</taxon>
        <taxon>Sordariomycetes</taxon>
        <taxon>Hypocreomycetidae</taxon>
        <taxon>Hypocreales</taxon>
        <taxon>Hypocreaceae</taxon>
        <taxon>Cladobotryum</taxon>
    </lineage>
</organism>
<evidence type="ECO:0000256" key="1">
    <source>
        <dbReference type="ARBA" id="ARBA00004123"/>
    </source>
</evidence>
<keyword evidence="2" id="KW-0539">Nucleus</keyword>
<dbReference type="CDD" id="cd14688">
    <property type="entry name" value="bZIP_YAP"/>
    <property type="match status" value="1"/>
</dbReference>
<protein>
    <recommendedName>
        <fullName evidence="5">BZIP domain-containing protein</fullName>
    </recommendedName>
</protein>
<feature type="domain" description="BZIP" evidence="5">
    <location>
        <begin position="129"/>
        <end position="143"/>
    </location>
</feature>
<feature type="compositionally biased region" description="Basic and acidic residues" evidence="4">
    <location>
        <begin position="65"/>
        <end position="80"/>
    </location>
</feature>
<feature type="compositionally biased region" description="Low complexity" evidence="4">
    <location>
        <begin position="292"/>
        <end position="304"/>
    </location>
</feature>
<feature type="region of interest" description="Disordered" evidence="4">
    <location>
        <begin position="228"/>
        <end position="329"/>
    </location>
</feature>
<accession>A0ABR0SDL3</accession>